<dbReference type="EMBL" id="BPLR01021577">
    <property type="protein sequence ID" value="GIX91378.1"/>
    <property type="molecule type" value="Genomic_DNA"/>
</dbReference>
<protein>
    <submittedName>
        <fullName evidence="1">Uncharacterized protein</fullName>
    </submittedName>
</protein>
<evidence type="ECO:0000313" key="1">
    <source>
        <dbReference type="EMBL" id="GIX91378.1"/>
    </source>
</evidence>
<proteinExistence type="predicted"/>
<accession>A0AAV4P2X9</accession>
<keyword evidence="2" id="KW-1185">Reference proteome</keyword>
<evidence type="ECO:0000313" key="2">
    <source>
        <dbReference type="Proteomes" id="UP001054945"/>
    </source>
</evidence>
<sequence length="115" mass="13207">MSFHSPTTEHNFHHPIASTPMNHSDILKMNRAKPRSRISSQTEGLVQTFLEMVAYIEIPWGVQKVQNSTLFRVLFRWIPNIPFLHLIPVNKDCAARKLLRGGDLREESLAQGVFN</sequence>
<reference evidence="1 2" key="1">
    <citation type="submission" date="2021-06" db="EMBL/GenBank/DDBJ databases">
        <title>Caerostris extrusa draft genome.</title>
        <authorList>
            <person name="Kono N."/>
            <person name="Arakawa K."/>
        </authorList>
    </citation>
    <scope>NUCLEOTIDE SEQUENCE [LARGE SCALE GENOMIC DNA]</scope>
</reference>
<dbReference type="Proteomes" id="UP001054945">
    <property type="component" value="Unassembled WGS sequence"/>
</dbReference>
<gene>
    <name evidence="1" type="ORF">CEXT_767251</name>
</gene>
<name>A0AAV4P2X9_CAEEX</name>
<organism evidence="1 2">
    <name type="scientific">Caerostris extrusa</name>
    <name type="common">Bark spider</name>
    <name type="synonym">Caerostris bankana</name>
    <dbReference type="NCBI Taxonomy" id="172846"/>
    <lineage>
        <taxon>Eukaryota</taxon>
        <taxon>Metazoa</taxon>
        <taxon>Ecdysozoa</taxon>
        <taxon>Arthropoda</taxon>
        <taxon>Chelicerata</taxon>
        <taxon>Arachnida</taxon>
        <taxon>Araneae</taxon>
        <taxon>Araneomorphae</taxon>
        <taxon>Entelegynae</taxon>
        <taxon>Araneoidea</taxon>
        <taxon>Araneidae</taxon>
        <taxon>Caerostris</taxon>
    </lineage>
</organism>
<comment type="caution">
    <text evidence="1">The sequence shown here is derived from an EMBL/GenBank/DDBJ whole genome shotgun (WGS) entry which is preliminary data.</text>
</comment>
<dbReference type="AlphaFoldDB" id="A0AAV4P2X9"/>